<sequence length="161" mass="17448">MTCQSYRSPAGTLGEVVRLGAATLRYKLMKMTFACGEQKMATELIALGINLAVSGSNAQLICEGLSSSETPEEVRGFTPTLLLLLTSGSGLEMLMKRALKLKGVLLMKMIRSLSQHNGPTKLVFGWCSDHRRIMKVPLAPFLLLLTGPRWRPGCSDHPGGS</sequence>
<dbReference type="GO" id="GO:0005930">
    <property type="term" value="C:axoneme"/>
    <property type="evidence" value="ECO:0007669"/>
    <property type="project" value="TreeGrafter"/>
</dbReference>
<reference evidence="1" key="2">
    <citation type="submission" date="2016-06" db="EMBL/GenBank/DDBJ databases">
        <title>The genome of a short-lived fish provides insights into sex chromosome evolution and the genetic control of aging.</title>
        <authorList>
            <person name="Reichwald K."/>
            <person name="Felder M."/>
            <person name="Petzold A."/>
            <person name="Koch P."/>
            <person name="Groth M."/>
            <person name="Platzer M."/>
        </authorList>
    </citation>
    <scope>NUCLEOTIDE SEQUENCE</scope>
    <source>
        <tissue evidence="1">Brain</tissue>
    </source>
</reference>
<reference evidence="1" key="1">
    <citation type="submission" date="2016-05" db="EMBL/GenBank/DDBJ databases">
        <authorList>
            <person name="Lavstsen T."/>
            <person name="Jespersen J.S."/>
        </authorList>
    </citation>
    <scope>NUCLEOTIDE SEQUENCE</scope>
    <source>
        <tissue evidence="1">Brain</tissue>
    </source>
</reference>
<dbReference type="GO" id="GO:0007018">
    <property type="term" value="P:microtubule-based movement"/>
    <property type="evidence" value="ECO:0007669"/>
    <property type="project" value="TreeGrafter"/>
</dbReference>
<gene>
    <name evidence="1" type="primary">KIFAP3A</name>
</gene>
<dbReference type="InterPro" id="IPR008658">
    <property type="entry name" value="KAP3"/>
</dbReference>
<dbReference type="GO" id="GO:0044782">
    <property type="term" value="P:cilium organization"/>
    <property type="evidence" value="ECO:0007669"/>
    <property type="project" value="TreeGrafter"/>
</dbReference>
<evidence type="ECO:0000313" key="1">
    <source>
        <dbReference type="EMBL" id="SBP41604.1"/>
    </source>
</evidence>
<protein>
    <submittedName>
        <fullName evidence="1">Kinesin-associated protein 3a</fullName>
    </submittedName>
</protein>
<organism evidence="1">
    <name type="scientific">Nothobranchius furzeri</name>
    <name type="common">Turquoise killifish</name>
    <dbReference type="NCBI Taxonomy" id="105023"/>
    <lineage>
        <taxon>Eukaryota</taxon>
        <taxon>Metazoa</taxon>
        <taxon>Chordata</taxon>
        <taxon>Craniata</taxon>
        <taxon>Vertebrata</taxon>
        <taxon>Euteleostomi</taxon>
        <taxon>Actinopterygii</taxon>
        <taxon>Neopterygii</taxon>
        <taxon>Teleostei</taxon>
        <taxon>Neoteleostei</taxon>
        <taxon>Acanthomorphata</taxon>
        <taxon>Ovalentaria</taxon>
        <taxon>Atherinomorphae</taxon>
        <taxon>Cyprinodontiformes</taxon>
        <taxon>Nothobranchiidae</taxon>
        <taxon>Nothobranchius</taxon>
    </lineage>
</organism>
<name>A0A1A7ZG36_NOTFU</name>
<dbReference type="EMBL" id="HADY01003119">
    <property type="protein sequence ID" value="SBP41604.1"/>
    <property type="molecule type" value="Transcribed_RNA"/>
</dbReference>
<dbReference type="PANTHER" id="PTHR15605:SF2">
    <property type="entry name" value="KINESIN-ASSOCIATED PROTEIN 3"/>
    <property type="match status" value="1"/>
</dbReference>
<dbReference type="PANTHER" id="PTHR15605">
    <property type="entry name" value="KINESIN-ASSOCIATED PROTEINS"/>
    <property type="match status" value="1"/>
</dbReference>
<accession>A0A1A7ZG36</accession>
<dbReference type="GO" id="GO:0019894">
    <property type="term" value="F:kinesin binding"/>
    <property type="evidence" value="ECO:0007669"/>
    <property type="project" value="InterPro"/>
</dbReference>
<dbReference type="GO" id="GO:0016939">
    <property type="term" value="C:kinesin II complex"/>
    <property type="evidence" value="ECO:0007669"/>
    <property type="project" value="TreeGrafter"/>
</dbReference>
<dbReference type="GO" id="GO:0035869">
    <property type="term" value="C:ciliary transition zone"/>
    <property type="evidence" value="ECO:0007669"/>
    <property type="project" value="TreeGrafter"/>
</dbReference>
<dbReference type="AlphaFoldDB" id="A0A1A7ZG36"/>
<proteinExistence type="predicted"/>
<dbReference type="Pfam" id="PF05804">
    <property type="entry name" value="KAP"/>
    <property type="match status" value="2"/>
</dbReference>